<proteinExistence type="predicted"/>
<sequence>MASPTLAPLAVFFNSSMSSIDKDCAVPISTMLRLSLELWTSSFFSFFSTFFLLVVSSWVDGVVYRGTDGSDFVVIQDFEGLTVWIPDNLVDVEDTELTQVDRLALF</sequence>
<dbReference type="Proteomes" id="UP000774326">
    <property type="component" value="Unassembled WGS sequence"/>
</dbReference>
<keyword evidence="1" id="KW-1133">Transmembrane helix</keyword>
<keyword evidence="3" id="KW-1185">Reference proteome</keyword>
<evidence type="ECO:0000256" key="1">
    <source>
        <dbReference type="SAM" id="Phobius"/>
    </source>
</evidence>
<organism evidence="2 3">
    <name type="scientific">Wickerhamomyces pijperi</name>
    <name type="common">Yeast</name>
    <name type="synonym">Pichia pijperi</name>
    <dbReference type="NCBI Taxonomy" id="599730"/>
    <lineage>
        <taxon>Eukaryota</taxon>
        <taxon>Fungi</taxon>
        <taxon>Dikarya</taxon>
        <taxon>Ascomycota</taxon>
        <taxon>Saccharomycotina</taxon>
        <taxon>Saccharomycetes</taxon>
        <taxon>Phaffomycetales</taxon>
        <taxon>Wickerhamomycetaceae</taxon>
        <taxon>Wickerhamomyces</taxon>
    </lineage>
</organism>
<reference evidence="2" key="2">
    <citation type="submission" date="2021-01" db="EMBL/GenBank/DDBJ databases">
        <authorList>
            <person name="Schikora-Tamarit M.A."/>
        </authorList>
    </citation>
    <scope>NUCLEOTIDE SEQUENCE</scope>
    <source>
        <strain evidence="2">CBS2887</strain>
    </source>
</reference>
<feature type="transmembrane region" description="Helical" evidence="1">
    <location>
        <begin position="42"/>
        <end position="63"/>
    </location>
</feature>
<keyword evidence="1" id="KW-0472">Membrane</keyword>
<dbReference type="AlphaFoldDB" id="A0A9P8Q5D8"/>
<protein>
    <submittedName>
        <fullName evidence="2">Uncharacterized protein</fullName>
    </submittedName>
</protein>
<keyword evidence="1" id="KW-0812">Transmembrane</keyword>
<accession>A0A9P8Q5D8</accession>
<name>A0A9P8Q5D8_WICPI</name>
<evidence type="ECO:0000313" key="2">
    <source>
        <dbReference type="EMBL" id="KAH3684307.1"/>
    </source>
</evidence>
<evidence type="ECO:0000313" key="3">
    <source>
        <dbReference type="Proteomes" id="UP000774326"/>
    </source>
</evidence>
<dbReference type="EMBL" id="JAEUBG010002628">
    <property type="protein sequence ID" value="KAH3684307.1"/>
    <property type="molecule type" value="Genomic_DNA"/>
</dbReference>
<gene>
    <name evidence="2" type="ORF">WICPIJ_004726</name>
</gene>
<comment type="caution">
    <text evidence="2">The sequence shown here is derived from an EMBL/GenBank/DDBJ whole genome shotgun (WGS) entry which is preliminary data.</text>
</comment>
<reference evidence="2" key="1">
    <citation type="journal article" date="2021" name="Open Biol.">
        <title>Shared evolutionary footprints suggest mitochondrial oxidative damage underlies multiple complex I losses in fungi.</title>
        <authorList>
            <person name="Schikora-Tamarit M.A."/>
            <person name="Marcet-Houben M."/>
            <person name="Nosek J."/>
            <person name="Gabaldon T."/>
        </authorList>
    </citation>
    <scope>NUCLEOTIDE SEQUENCE</scope>
    <source>
        <strain evidence="2">CBS2887</strain>
    </source>
</reference>